<keyword evidence="1" id="KW-1133">Transmembrane helix</keyword>
<evidence type="ECO:0000313" key="2">
    <source>
        <dbReference type="EMBL" id="KAK9029013.1"/>
    </source>
</evidence>
<accession>A0ABR2SUU1</accession>
<keyword evidence="1" id="KW-0472">Membrane</keyword>
<protein>
    <submittedName>
        <fullName evidence="2">Uncharacterized protein</fullName>
    </submittedName>
</protein>
<dbReference type="EMBL" id="JBBPBN010000011">
    <property type="protein sequence ID" value="KAK9029013.1"/>
    <property type="molecule type" value="Genomic_DNA"/>
</dbReference>
<gene>
    <name evidence="2" type="ORF">V6N11_026142</name>
</gene>
<name>A0ABR2SUU1_9ROSI</name>
<feature type="transmembrane region" description="Helical" evidence="1">
    <location>
        <begin position="91"/>
        <end position="114"/>
    </location>
</feature>
<reference evidence="2 3" key="1">
    <citation type="journal article" date="2024" name="G3 (Bethesda)">
        <title>Genome assembly of Hibiscus sabdariffa L. provides insights into metabolisms of medicinal natural products.</title>
        <authorList>
            <person name="Kim T."/>
        </authorList>
    </citation>
    <scope>NUCLEOTIDE SEQUENCE [LARGE SCALE GENOMIC DNA]</scope>
    <source>
        <strain evidence="2">TK-2024</strain>
        <tissue evidence="2">Old leaves</tissue>
    </source>
</reference>
<evidence type="ECO:0000256" key="1">
    <source>
        <dbReference type="SAM" id="Phobius"/>
    </source>
</evidence>
<keyword evidence="1" id="KW-0812">Transmembrane</keyword>
<proteinExistence type="predicted"/>
<keyword evidence="3" id="KW-1185">Reference proteome</keyword>
<sequence>MLGVLRIVFNSIALYSHIHSQNEDMENRTLWIASFGRWLLAIKFEIILIPRFVCFFGWCSPIEVVCSHPVLYAVARGFGQILVVDSPATSYSLIFGVLPLQFLISAFIFCWKFLSPFLRFCRRGIEKLGVSVIEAHLVL</sequence>
<evidence type="ECO:0000313" key="3">
    <source>
        <dbReference type="Proteomes" id="UP001396334"/>
    </source>
</evidence>
<dbReference type="Proteomes" id="UP001396334">
    <property type="component" value="Unassembled WGS sequence"/>
</dbReference>
<comment type="caution">
    <text evidence="2">The sequence shown here is derived from an EMBL/GenBank/DDBJ whole genome shotgun (WGS) entry which is preliminary data.</text>
</comment>
<organism evidence="2 3">
    <name type="scientific">Hibiscus sabdariffa</name>
    <name type="common">roselle</name>
    <dbReference type="NCBI Taxonomy" id="183260"/>
    <lineage>
        <taxon>Eukaryota</taxon>
        <taxon>Viridiplantae</taxon>
        <taxon>Streptophyta</taxon>
        <taxon>Embryophyta</taxon>
        <taxon>Tracheophyta</taxon>
        <taxon>Spermatophyta</taxon>
        <taxon>Magnoliopsida</taxon>
        <taxon>eudicotyledons</taxon>
        <taxon>Gunneridae</taxon>
        <taxon>Pentapetalae</taxon>
        <taxon>rosids</taxon>
        <taxon>malvids</taxon>
        <taxon>Malvales</taxon>
        <taxon>Malvaceae</taxon>
        <taxon>Malvoideae</taxon>
        <taxon>Hibiscus</taxon>
    </lineage>
</organism>